<evidence type="ECO:0000256" key="4">
    <source>
        <dbReference type="ARBA" id="ARBA00022553"/>
    </source>
</evidence>
<dbReference type="InterPro" id="IPR050428">
    <property type="entry name" value="TCS_sensor_his_kinase"/>
</dbReference>
<proteinExistence type="predicted"/>
<keyword evidence="6 11" id="KW-0812">Transmembrane</keyword>
<dbReference type="Gene3D" id="3.30.565.10">
    <property type="entry name" value="Histidine kinase-like ATPase, C-terminal domain"/>
    <property type="match status" value="1"/>
</dbReference>
<evidence type="ECO:0000256" key="10">
    <source>
        <dbReference type="ARBA" id="ARBA00023136"/>
    </source>
</evidence>
<keyword evidence="8 11" id="KW-1133">Transmembrane helix</keyword>
<keyword evidence="15" id="KW-1185">Reference proteome</keyword>
<dbReference type="Gene3D" id="1.10.287.130">
    <property type="match status" value="1"/>
</dbReference>
<dbReference type="RefSeq" id="WP_193907030.1">
    <property type="nucleotide sequence ID" value="NZ_PRDL01000001.1"/>
</dbReference>
<dbReference type="InterPro" id="IPR005467">
    <property type="entry name" value="His_kinase_dom"/>
</dbReference>
<dbReference type="PROSITE" id="PS50109">
    <property type="entry name" value="HIS_KIN"/>
    <property type="match status" value="1"/>
</dbReference>
<evidence type="ECO:0000259" key="12">
    <source>
        <dbReference type="PROSITE" id="PS50109"/>
    </source>
</evidence>
<sequence>MKSIQQRLNLGLVTSLLIAGILLVQTALWLVDNGLRRYFEATLQQEATLLLTTLTRNGENIEPDINRQPIHYRRPFSGQYFQMDIEGQQWRSRSLWDGTLPATTTNSGLLATLHGGPQAQELLIFIGHYEKFRKPITITVARDYTPILQHFNKVKIIAAAFGVLALIIILLIQRWIVRKALSPLEKIRQQIAQLHAGERSTLDTDVPEELLPLATQINNLLHHTEKTLERSRHAIGNLSHALKTPLAVIFSLLHRPEIQAHPQLAEKLTAQANAIQQRVQQELSRARFSGTALPGAQFDCEKELPDLFSTLALIHNNTLTMRWATDAHLRLPWDREDMLELLGNILDNACKWANSTVALDIRKRDGVFYVQLDDDGPGIDSESRSQVLQRGTRLDENTDGHGLGLDIVRKLIEGCQGTLSLDESPLGGLRVEIALPINRHLLSH</sequence>
<dbReference type="EMBL" id="PRDL01000001">
    <property type="protein sequence ID" value="MBE8716164.1"/>
    <property type="molecule type" value="Genomic_DNA"/>
</dbReference>
<reference evidence="14" key="1">
    <citation type="submission" date="2018-07" db="EMBL/GenBank/DDBJ databases">
        <title>Genome assembly of strain Ka43.</title>
        <authorList>
            <person name="Kukolya J."/>
            <person name="Nagy I."/>
            <person name="Horvath B."/>
            <person name="Toth A."/>
        </authorList>
    </citation>
    <scope>NUCLEOTIDE SEQUENCE</scope>
    <source>
        <strain evidence="14">KB43</strain>
    </source>
</reference>
<dbReference type="Pfam" id="PF02518">
    <property type="entry name" value="HATPase_c"/>
    <property type="match status" value="1"/>
</dbReference>
<keyword evidence="4" id="KW-0597">Phosphoprotein</keyword>
<dbReference type="EC" id="2.7.13.3" evidence="3"/>
<feature type="transmembrane region" description="Helical" evidence="11">
    <location>
        <begin position="156"/>
        <end position="177"/>
    </location>
</feature>
<evidence type="ECO:0000313" key="15">
    <source>
        <dbReference type="Proteomes" id="UP000652567"/>
    </source>
</evidence>
<organism evidence="14 15">
    <name type="scientific">Cellvibrio polysaccharolyticus</name>
    <dbReference type="NCBI Taxonomy" id="2082724"/>
    <lineage>
        <taxon>Bacteria</taxon>
        <taxon>Pseudomonadati</taxon>
        <taxon>Pseudomonadota</taxon>
        <taxon>Gammaproteobacteria</taxon>
        <taxon>Cellvibrionales</taxon>
        <taxon>Cellvibrionaceae</taxon>
        <taxon>Cellvibrio</taxon>
    </lineage>
</organism>
<dbReference type="InterPro" id="IPR036890">
    <property type="entry name" value="HATPase_C_sf"/>
</dbReference>
<evidence type="ECO:0000313" key="14">
    <source>
        <dbReference type="EMBL" id="MBE8716164.1"/>
    </source>
</evidence>
<evidence type="ECO:0000256" key="9">
    <source>
        <dbReference type="ARBA" id="ARBA00023012"/>
    </source>
</evidence>
<feature type="domain" description="HAMP" evidence="13">
    <location>
        <begin position="178"/>
        <end position="229"/>
    </location>
</feature>
<dbReference type="SUPFAM" id="SSF55874">
    <property type="entry name" value="ATPase domain of HSP90 chaperone/DNA topoisomerase II/histidine kinase"/>
    <property type="match status" value="1"/>
</dbReference>
<feature type="transmembrane region" description="Helical" evidence="11">
    <location>
        <begin position="12"/>
        <end position="31"/>
    </location>
</feature>
<keyword evidence="10 11" id="KW-0472">Membrane</keyword>
<evidence type="ECO:0000256" key="3">
    <source>
        <dbReference type="ARBA" id="ARBA00012438"/>
    </source>
</evidence>
<gene>
    <name evidence="14" type="ORF">C4F51_03075</name>
</gene>
<protein>
    <recommendedName>
        <fullName evidence="3">histidine kinase</fullName>
        <ecNumber evidence="3">2.7.13.3</ecNumber>
    </recommendedName>
</protein>
<evidence type="ECO:0000256" key="5">
    <source>
        <dbReference type="ARBA" id="ARBA00022679"/>
    </source>
</evidence>
<comment type="subcellular location">
    <subcellularLocation>
        <location evidence="2">Membrane</location>
    </subcellularLocation>
</comment>
<evidence type="ECO:0000256" key="2">
    <source>
        <dbReference type="ARBA" id="ARBA00004370"/>
    </source>
</evidence>
<dbReference type="PROSITE" id="PS50885">
    <property type="entry name" value="HAMP"/>
    <property type="match status" value="1"/>
</dbReference>
<feature type="domain" description="Histidine kinase" evidence="12">
    <location>
        <begin position="237"/>
        <end position="439"/>
    </location>
</feature>
<evidence type="ECO:0000256" key="8">
    <source>
        <dbReference type="ARBA" id="ARBA00022989"/>
    </source>
</evidence>
<evidence type="ECO:0000256" key="7">
    <source>
        <dbReference type="ARBA" id="ARBA00022777"/>
    </source>
</evidence>
<dbReference type="SMART" id="SM00387">
    <property type="entry name" value="HATPase_c"/>
    <property type="match status" value="1"/>
</dbReference>
<comment type="caution">
    <text evidence="14">The sequence shown here is derived from an EMBL/GenBank/DDBJ whole genome shotgun (WGS) entry which is preliminary data.</text>
</comment>
<dbReference type="PANTHER" id="PTHR45436">
    <property type="entry name" value="SENSOR HISTIDINE KINASE YKOH"/>
    <property type="match status" value="1"/>
</dbReference>
<dbReference type="GO" id="GO:0000155">
    <property type="term" value="F:phosphorelay sensor kinase activity"/>
    <property type="evidence" value="ECO:0007669"/>
    <property type="project" value="InterPro"/>
</dbReference>
<keyword evidence="9" id="KW-0902">Two-component regulatory system</keyword>
<evidence type="ECO:0000259" key="13">
    <source>
        <dbReference type="PROSITE" id="PS50885"/>
    </source>
</evidence>
<keyword evidence="7" id="KW-0418">Kinase</keyword>
<evidence type="ECO:0000256" key="1">
    <source>
        <dbReference type="ARBA" id="ARBA00000085"/>
    </source>
</evidence>
<dbReference type="SUPFAM" id="SSF47384">
    <property type="entry name" value="Homodimeric domain of signal transducing histidine kinase"/>
    <property type="match status" value="1"/>
</dbReference>
<name>A0A928V4V9_9GAMM</name>
<dbReference type="InterPro" id="IPR003594">
    <property type="entry name" value="HATPase_dom"/>
</dbReference>
<evidence type="ECO:0000256" key="11">
    <source>
        <dbReference type="SAM" id="Phobius"/>
    </source>
</evidence>
<comment type="catalytic activity">
    <reaction evidence="1">
        <text>ATP + protein L-histidine = ADP + protein N-phospho-L-histidine.</text>
        <dbReference type="EC" id="2.7.13.3"/>
    </reaction>
</comment>
<dbReference type="InterPro" id="IPR003660">
    <property type="entry name" value="HAMP_dom"/>
</dbReference>
<dbReference type="PANTHER" id="PTHR45436:SF5">
    <property type="entry name" value="SENSOR HISTIDINE KINASE TRCS"/>
    <property type="match status" value="1"/>
</dbReference>
<dbReference type="AlphaFoldDB" id="A0A928V4V9"/>
<dbReference type="PRINTS" id="PR00344">
    <property type="entry name" value="BCTRLSENSOR"/>
</dbReference>
<evidence type="ECO:0000256" key="6">
    <source>
        <dbReference type="ARBA" id="ARBA00022692"/>
    </source>
</evidence>
<dbReference type="InterPro" id="IPR004358">
    <property type="entry name" value="Sig_transdc_His_kin-like_C"/>
</dbReference>
<accession>A0A928V4V9</accession>
<dbReference type="GO" id="GO:0005886">
    <property type="term" value="C:plasma membrane"/>
    <property type="evidence" value="ECO:0007669"/>
    <property type="project" value="TreeGrafter"/>
</dbReference>
<dbReference type="InterPro" id="IPR036097">
    <property type="entry name" value="HisK_dim/P_sf"/>
</dbReference>
<keyword evidence="5" id="KW-0808">Transferase</keyword>
<dbReference type="Proteomes" id="UP000652567">
    <property type="component" value="Unassembled WGS sequence"/>
</dbReference>